<evidence type="ECO:0000256" key="6">
    <source>
        <dbReference type="ARBA" id="ARBA00023136"/>
    </source>
</evidence>
<dbReference type="InterPro" id="IPR000515">
    <property type="entry name" value="MetI-like"/>
</dbReference>
<comment type="similarity">
    <text evidence="7">Belongs to the binding-protein-dependent transport system permease family.</text>
</comment>
<feature type="transmembrane region" description="Helical" evidence="7">
    <location>
        <begin position="257"/>
        <end position="277"/>
    </location>
</feature>
<dbReference type="Gene3D" id="1.10.3720.10">
    <property type="entry name" value="MetI-like"/>
    <property type="match status" value="1"/>
</dbReference>
<dbReference type="InterPro" id="IPR035906">
    <property type="entry name" value="MetI-like_sf"/>
</dbReference>
<feature type="transmembrane region" description="Helical" evidence="7">
    <location>
        <begin position="106"/>
        <end position="129"/>
    </location>
</feature>
<evidence type="ECO:0000259" key="8">
    <source>
        <dbReference type="PROSITE" id="PS50928"/>
    </source>
</evidence>
<reference evidence="9 10" key="1">
    <citation type="journal article" date="2018" name="Nat. Biotechnol.">
        <title>A standardized bacterial taxonomy based on genome phylogeny substantially revises the tree of life.</title>
        <authorList>
            <person name="Parks D.H."/>
            <person name="Chuvochina M."/>
            <person name="Waite D.W."/>
            <person name="Rinke C."/>
            <person name="Skarshewski A."/>
            <person name="Chaumeil P.A."/>
            <person name="Hugenholtz P."/>
        </authorList>
    </citation>
    <scope>NUCLEOTIDE SEQUENCE [LARGE SCALE GENOMIC DNA]</scope>
    <source>
        <strain evidence="9">UBA8781</strain>
    </source>
</reference>
<protein>
    <submittedName>
        <fullName evidence="9">ABC transporter permease</fullName>
    </submittedName>
</protein>
<dbReference type="AlphaFoldDB" id="A0A3D1JJC9"/>
<dbReference type="CDD" id="cd06261">
    <property type="entry name" value="TM_PBP2"/>
    <property type="match status" value="1"/>
</dbReference>
<evidence type="ECO:0000256" key="2">
    <source>
        <dbReference type="ARBA" id="ARBA00022448"/>
    </source>
</evidence>
<evidence type="ECO:0000256" key="7">
    <source>
        <dbReference type="RuleBase" id="RU363032"/>
    </source>
</evidence>
<sequence length="333" mass="37491">MVNYILMRLLRMIPQVLIISVLAFIIIQLPPGDFLTERLNRLRASGYTVDEAEVQRLTKMYGLDKPMHLQYLKWITNIVTKGDFGYSFVFSKPVNEIIGSRMGMTFFIAFLAFVVCWSFAIPVGILVAVKQYSVVDYFFTFLGFIGLAVPGFLLALVLMYVSYSWFGLKVGGLFSQEFQTAPWSWARFVDFLKHIWLPVIILAIGGTANLIRTLRATMLDELRKQYVTVARAKGLSEFKVLMLYPVRIAINPIVSTFGWLLVWFFSGGTVVEIVLNLDTAGPVLWRALMNQDMYTAGAYIVIIGTLTALGSLISDLMLAALDPRIRFGGLEVS</sequence>
<gene>
    <name evidence="9" type="ORF">DEQ80_11915</name>
</gene>
<dbReference type="OrthoDB" id="9772184at2"/>
<dbReference type="EMBL" id="DPBP01000046">
    <property type="protein sequence ID" value="HCE18554.1"/>
    <property type="molecule type" value="Genomic_DNA"/>
</dbReference>
<feature type="domain" description="ABC transmembrane type-1" evidence="8">
    <location>
        <begin position="102"/>
        <end position="318"/>
    </location>
</feature>
<dbReference type="RefSeq" id="WP_062194308.1">
    <property type="nucleotide sequence ID" value="NZ_DF967965.1"/>
</dbReference>
<organism evidence="9 10">
    <name type="scientific">Anaerolinea thermolimosa</name>
    <dbReference type="NCBI Taxonomy" id="229919"/>
    <lineage>
        <taxon>Bacteria</taxon>
        <taxon>Bacillati</taxon>
        <taxon>Chloroflexota</taxon>
        <taxon>Anaerolineae</taxon>
        <taxon>Anaerolineales</taxon>
        <taxon>Anaerolineaceae</taxon>
        <taxon>Anaerolinea</taxon>
    </lineage>
</organism>
<dbReference type="STRING" id="229919.GCA_001050195_02512"/>
<feature type="transmembrane region" description="Helical" evidence="7">
    <location>
        <begin position="12"/>
        <end position="29"/>
    </location>
</feature>
<dbReference type="InterPro" id="IPR045621">
    <property type="entry name" value="BPD_transp_1_N"/>
</dbReference>
<dbReference type="SUPFAM" id="SSF161098">
    <property type="entry name" value="MetI-like"/>
    <property type="match status" value="1"/>
</dbReference>
<dbReference type="PROSITE" id="PS50928">
    <property type="entry name" value="ABC_TM1"/>
    <property type="match status" value="1"/>
</dbReference>
<evidence type="ECO:0000256" key="4">
    <source>
        <dbReference type="ARBA" id="ARBA00022692"/>
    </source>
</evidence>
<proteinExistence type="inferred from homology"/>
<dbReference type="Pfam" id="PF19300">
    <property type="entry name" value="BPD_transp_1_N"/>
    <property type="match status" value="1"/>
</dbReference>
<dbReference type="GO" id="GO:0005886">
    <property type="term" value="C:plasma membrane"/>
    <property type="evidence" value="ECO:0007669"/>
    <property type="project" value="UniProtKB-SubCell"/>
</dbReference>
<accession>A0A3D1JJC9</accession>
<evidence type="ECO:0000256" key="3">
    <source>
        <dbReference type="ARBA" id="ARBA00022475"/>
    </source>
</evidence>
<comment type="subcellular location">
    <subcellularLocation>
        <location evidence="1 7">Cell membrane</location>
        <topology evidence="1 7">Multi-pass membrane protein</topology>
    </subcellularLocation>
</comment>
<keyword evidence="4 7" id="KW-0812">Transmembrane</keyword>
<evidence type="ECO:0000313" key="9">
    <source>
        <dbReference type="EMBL" id="HCE18554.1"/>
    </source>
</evidence>
<feature type="transmembrane region" description="Helical" evidence="7">
    <location>
        <begin position="141"/>
        <end position="163"/>
    </location>
</feature>
<feature type="transmembrane region" description="Helical" evidence="7">
    <location>
        <begin position="195"/>
        <end position="214"/>
    </location>
</feature>
<name>A0A3D1JJC9_9CHLR</name>
<dbReference type="Pfam" id="PF00528">
    <property type="entry name" value="BPD_transp_1"/>
    <property type="match status" value="1"/>
</dbReference>
<keyword evidence="5 7" id="KW-1133">Transmembrane helix</keyword>
<dbReference type="PANTHER" id="PTHR30465">
    <property type="entry name" value="INNER MEMBRANE ABC TRANSPORTER"/>
    <property type="match status" value="1"/>
</dbReference>
<dbReference type="Proteomes" id="UP000264141">
    <property type="component" value="Unassembled WGS sequence"/>
</dbReference>
<keyword evidence="6 7" id="KW-0472">Membrane</keyword>
<dbReference type="GO" id="GO:0055085">
    <property type="term" value="P:transmembrane transport"/>
    <property type="evidence" value="ECO:0007669"/>
    <property type="project" value="InterPro"/>
</dbReference>
<feature type="transmembrane region" description="Helical" evidence="7">
    <location>
        <begin position="297"/>
        <end position="321"/>
    </location>
</feature>
<dbReference type="PANTHER" id="PTHR30465:SF43">
    <property type="entry name" value="OLIGOPEPTIDE ABC TRANSPORTER, PERMEASE PROTEIN"/>
    <property type="match status" value="1"/>
</dbReference>
<keyword evidence="2 7" id="KW-0813">Transport</keyword>
<evidence type="ECO:0000256" key="5">
    <source>
        <dbReference type="ARBA" id="ARBA00022989"/>
    </source>
</evidence>
<evidence type="ECO:0000313" key="10">
    <source>
        <dbReference type="Proteomes" id="UP000264141"/>
    </source>
</evidence>
<comment type="caution">
    <text evidence="9">The sequence shown here is derived from an EMBL/GenBank/DDBJ whole genome shotgun (WGS) entry which is preliminary data.</text>
</comment>
<keyword evidence="3" id="KW-1003">Cell membrane</keyword>
<evidence type="ECO:0000256" key="1">
    <source>
        <dbReference type="ARBA" id="ARBA00004651"/>
    </source>
</evidence>